<proteinExistence type="predicted"/>
<dbReference type="InParanoid" id="A0A4R2PCT5"/>
<dbReference type="SUPFAM" id="SSF52540">
    <property type="entry name" value="P-loop containing nucleoside triphosphate hydrolases"/>
    <property type="match status" value="1"/>
</dbReference>
<dbReference type="InterPro" id="IPR027417">
    <property type="entry name" value="P-loop_NTPase"/>
</dbReference>
<dbReference type="EMBL" id="SLXO01000008">
    <property type="protein sequence ID" value="TCP32983.1"/>
    <property type="molecule type" value="Genomic_DNA"/>
</dbReference>
<gene>
    <name evidence="1" type="ORF">EV659_10882</name>
</gene>
<organism evidence="1 2">
    <name type="scientific">Rhodothalassium salexigens DSM 2132</name>
    <dbReference type="NCBI Taxonomy" id="1188247"/>
    <lineage>
        <taxon>Bacteria</taxon>
        <taxon>Pseudomonadati</taxon>
        <taxon>Pseudomonadota</taxon>
        <taxon>Alphaproteobacteria</taxon>
        <taxon>Rhodothalassiales</taxon>
        <taxon>Rhodothalassiaceae</taxon>
        <taxon>Rhodothalassium</taxon>
    </lineage>
</organism>
<comment type="caution">
    <text evidence="1">The sequence shown here is derived from an EMBL/GenBank/DDBJ whole genome shotgun (WGS) entry which is preliminary data.</text>
</comment>
<dbReference type="AlphaFoldDB" id="A0A4R2PCT5"/>
<name>A0A4R2PCT5_RHOSA</name>
<dbReference type="RefSeq" id="WP_132708918.1">
    <property type="nucleotide sequence ID" value="NZ_JACIGF010000008.1"/>
</dbReference>
<evidence type="ECO:0000313" key="2">
    <source>
        <dbReference type="Proteomes" id="UP000295399"/>
    </source>
</evidence>
<sequence length="271" mass="30226">MSKPTIRTVHHFAATGGTMICKSLAVLPDVYLLSEVSPFTFGQLRFNPVDPLQQAVCQYQGRLGFSANELAQAFYNRLRPVYDKVAQQGGHLVLRDHSHSDWFSPQPRTVSTLTEVLKGAFDLKSIVTLRNPVETYVSAHKRGWTATVASFDDYCARILSLVDYFDGRPLVHYEDFVADPDASLRAMADALALPYDPGWRARYNSVRLTGDSGRGSGDADIRPLPLKPVSAELRRAVLTSDNYRQLCERFGYLRDPEDMAAARREAIAARG</sequence>
<reference evidence="1 2" key="1">
    <citation type="submission" date="2019-03" db="EMBL/GenBank/DDBJ databases">
        <title>Genomic Encyclopedia of Type Strains, Phase IV (KMG-IV): sequencing the most valuable type-strain genomes for metagenomic binning, comparative biology and taxonomic classification.</title>
        <authorList>
            <person name="Goeker M."/>
        </authorList>
    </citation>
    <scope>NUCLEOTIDE SEQUENCE [LARGE SCALE GENOMIC DNA]</scope>
    <source>
        <strain evidence="1 2">DSM 2132</strain>
    </source>
</reference>
<dbReference type="OrthoDB" id="7629357at2"/>
<evidence type="ECO:0008006" key="3">
    <source>
        <dbReference type="Google" id="ProtNLM"/>
    </source>
</evidence>
<dbReference type="Proteomes" id="UP000295399">
    <property type="component" value="Unassembled WGS sequence"/>
</dbReference>
<keyword evidence="2" id="KW-1185">Reference proteome</keyword>
<evidence type="ECO:0000313" key="1">
    <source>
        <dbReference type="EMBL" id="TCP32983.1"/>
    </source>
</evidence>
<dbReference type="Gene3D" id="3.40.50.300">
    <property type="entry name" value="P-loop containing nucleotide triphosphate hydrolases"/>
    <property type="match status" value="1"/>
</dbReference>
<protein>
    <recommendedName>
        <fullName evidence="3">Sulfotransferase family protein</fullName>
    </recommendedName>
</protein>
<accession>A0A4R2PCT5</accession>